<proteinExistence type="predicted"/>
<gene>
    <name evidence="2" type="ORF">Aglo03_41140</name>
</gene>
<feature type="region of interest" description="Disordered" evidence="1">
    <location>
        <begin position="61"/>
        <end position="92"/>
    </location>
</feature>
<evidence type="ECO:0000313" key="2">
    <source>
        <dbReference type="EMBL" id="GLW93298.1"/>
    </source>
</evidence>
<organism evidence="2 3">
    <name type="scientific">Actinokineospora globicatena</name>
    <dbReference type="NCBI Taxonomy" id="103729"/>
    <lineage>
        <taxon>Bacteria</taxon>
        <taxon>Bacillati</taxon>
        <taxon>Actinomycetota</taxon>
        <taxon>Actinomycetes</taxon>
        <taxon>Pseudonocardiales</taxon>
        <taxon>Pseudonocardiaceae</taxon>
        <taxon>Actinokineospora</taxon>
    </lineage>
</organism>
<feature type="compositionally biased region" description="Basic and acidic residues" evidence="1">
    <location>
        <begin position="82"/>
        <end position="92"/>
    </location>
</feature>
<accession>A0A9W6QR99</accession>
<name>A0A9W6QR99_9PSEU</name>
<dbReference type="Proteomes" id="UP001165042">
    <property type="component" value="Unassembled WGS sequence"/>
</dbReference>
<comment type="caution">
    <text evidence="2">The sequence shown here is derived from an EMBL/GenBank/DDBJ whole genome shotgun (WGS) entry which is preliminary data.</text>
</comment>
<evidence type="ECO:0008006" key="4">
    <source>
        <dbReference type="Google" id="ProtNLM"/>
    </source>
</evidence>
<evidence type="ECO:0000313" key="3">
    <source>
        <dbReference type="Proteomes" id="UP001165042"/>
    </source>
</evidence>
<dbReference type="AlphaFoldDB" id="A0A9W6QR99"/>
<evidence type="ECO:0000256" key="1">
    <source>
        <dbReference type="SAM" id="MobiDB-lite"/>
    </source>
</evidence>
<reference evidence="2" key="1">
    <citation type="submission" date="2023-02" db="EMBL/GenBank/DDBJ databases">
        <title>Actinokineospora globicatena NBRC 15670.</title>
        <authorList>
            <person name="Ichikawa N."/>
            <person name="Sato H."/>
            <person name="Tonouchi N."/>
        </authorList>
    </citation>
    <scope>NUCLEOTIDE SEQUENCE</scope>
    <source>
        <strain evidence="2">NBRC 15670</strain>
    </source>
</reference>
<sequence>MNTPEQDDPTVVDAEVVDTPDPGSAIQPALPVIPVPPLEPDYTDAGVPTFDYVRDRIESRSATATGSTDLAGLGGTGPSVKSLDEQLAEREEAGRARLAEIRKAMGKSD</sequence>
<keyword evidence="3" id="KW-1185">Reference proteome</keyword>
<dbReference type="RefSeq" id="WP_285611647.1">
    <property type="nucleotide sequence ID" value="NZ_BSSD01000006.1"/>
</dbReference>
<protein>
    <recommendedName>
        <fullName evidence="4">PspA domain-containing protein</fullName>
    </recommendedName>
</protein>
<dbReference type="EMBL" id="BSSD01000006">
    <property type="protein sequence ID" value="GLW93298.1"/>
    <property type="molecule type" value="Genomic_DNA"/>
</dbReference>